<dbReference type="EMBL" id="CCJX01000058">
    <property type="protein sequence ID" value="CDT09001.1"/>
    <property type="molecule type" value="Genomic_DNA"/>
</dbReference>
<evidence type="ECO:0000313" key="1">
    <source>
        <dbReference type="EMBL" id="CDT02014.1"/>
    </source>
</evidence>
<dbReference type="Proteomes" id="UP000049077">
    <property type="component" value="Unassembled WGS sequence"/>
</dbReference>
<gene>
    <name evidence="2" type="ORF">VCR4J5_1500031</name>
    <name evidence="1" type="ORF">VCR5J5_1370055</name>
</gene>
<keyword evidence="3" id="KW-1185">Reference proteome</keyword>
<organism evidence="1 4">
    <name type="scientific">Vibrio crassostreae</name>
    <dbReference type="NCBI Taxonomy" id="246167"/>
    <lineage>
        <taxon>Bacteria</taxon>
        <taxon>Pseudomonadati</taxon>
        <taxon>Pseudomonadota</taxon>
        <taxon>Gammaproteobacteria</taxon>
        <taxon>Vibrionales</taxon>
        <taxon>Vibrionaceae</taxon>
        <taxon>Vibrio</taxon>
    </lineage>
</organism>
<comment type="caution">
    <text evidence="1">The sequence shown here is derived from an EMBL/GenBank/DDBJ whole genome shotgun (WGS) entry which is preliminary data.</text>
</comment>
<protein>
    <submittedName>
        <fullName evidence="1">Uncharacterized protein</fullName>
    </submittedName>
</protein>
<evidence type="ECO:0000313" key="2">
    <source>
        <dbReference type="EMBL" id="CDT09001.1"/>
    </source>
</evidence>
<reference evidence="4" key="2">
    <citation type="submission" date="2014-06" db="EMBL/GenBank/DDBJ databases">
        <authorList>
            <person name="Le Roux Frederique"/>
        </authorList>
    </citation>
    <scope>NUCLEOTIDE SEQUENCE [LARGE SCALE GENOMIC DNA]</scope>
    <source>
        <strain evidence="4">J5-5</strain>
    </source>
</reference>
<dbReference type="AlphaFoldDB" id="A0A822MNI8"/>
<dbReference type="Proteomes" id="UP000049495">
    <property type="component" value="Unassembled WGS sequence"/>
</dbReference>
<sequence>MNEQGVIETFVFNNGSVIVLKLALYWRGFSHIGLDHLLNFPLKQQEEFNIYVLITPP</sequence>
<evidence type="ECO:0000313" key="4">
    <source>
        <dbReference type="Proteomes" id="UP000049495"/>
    </source>
</evidence>
<dbReference type="EMBL" id="CCJV01000043">
    <property type="protein sequence ID" value="CDT02014.1"/>
    <property type="molecule type" value="Genomic_DNA"/>
</dbReference>
<accession>A0A822MNI8</accession>
<name>A0A822MNI8_9VIBR</name>
<proteinExistence type="predicted"/>
<evidence type="ECO:0000313" key="3">
    <source>
        <dbReference type="Proteomes" id="UP000049077"/>
    </source>
</evidence>
<reference evidence="1 3" key="1">
    <citation type="submission" date="2014-06" db="EMBL/GenBank/DDBJ databases">
        <authorList>
            <person name="Le Roux F."/>
        </authorList>
    </citation>
    <scope>NUCLEOTIDE SEQUENCE</scope>
    <source>
        <strain evidence="2 3">J5-4</strain>
        <strain evidence="1">J5-5</strain>
    </source>
</reference>